<name>A0A9N7R049_STRHE</name>
<feature type="non-terminal residue" evidence="1">
    <location>
        <position position="1"/>
    </location>
</feature>
<evidence type="ECO:0000313" key="2">
    <source>
        <dbReference type="Proteomes" id="UP001153555"/>
    </source>
</evidence>
<proteinExistence type="predicted"/>
<protein>
    <submittedName>
        <fullName evidence="1">Uncharacterized protein</fullName>
    </submittedName>
</protein>
<organism evidence="1 2">
    <name type="scientific">Striga hermonthica</name>
    <name type="common">Purple witchweed</name>
    <name type="synonym">Buchnera hermonthica</name>
    <dbReference type="NCBI Taxonomy" id="68872"/>
    <lineage>
        <taxon>Eukaryota</taxon>
        <taxon>Viridiplantae</taxon>
        <taxon>Streptophyta</taxon>
        <taxon>Embryophyta</taxon>
        <taxon>Tracheophyta</taxon>
        <taxon>Spermatophyta</taxon>
        <taxon>Magnoliopsida</taxon>
        <taxon>eudicotyledons</taxon>
        <taxon>Gunneridae</taxon>
        <taxon>Pentapetalae</taxon>
        <taxon>asterids</taxon>
        <taxon>lamiids</taxon>
        <taxon>Lamiales</taxon>
        <taxon>Orobanchaceae</taxon>
        <taxon>Buchnereae</taxon>
        <taxon>Striga</taxon>
    </lineage>
</organism>
<dbReference type="AlphaFoldDB" id="A0A9N7R049"/>
<feature type="non-terminal residue" evidence="1">
    <location>
        <position position="69"/>
    </location>
</feature>
<gene>
    <name evidence="1" type="ORF">SHERM_00986</name>
</gene>
<accession>A0A9N7R049</accession>
<sequence>DTIITDKCDTLAKDELFVQMAQQLLEALQASTVLEDGTFNDSAFEHFALVMRIWRIKVFNSQICQMLCK</sequence>
<evidence type="ECO:0000313" key="1">
    <source>
        <dbReference type="EMBL" id="CAA0808280.1"/>
    </source>
</evidence>
<dbReference type="Proteomes" id="UP001153555">
    <property type="component" value="Unassembled WGS sequence"/>
</dbReference>
<keyword evidence="2" id="KW-1185">Reference proteome</keyword>
<comment type="caution">
    <text evidence="1">The sequence shown here is derived from an EMBL/GenBank/DDBJ whole genome shotgun (WGS) entry which is preliminary data.</text>
</comment>
<dbReference type="EMBL" id="CACSLK010002725">
    <property type="protein sequence ID" value="CAA0808280.1"/>
    <property type="molecule type" value="Genomic_DNA"/>
</dbReference>
<reference evidence="1" key="1">
    <citation type="submission" date="2019-12" db="EMBL/GenBank/DDBJ databases">
        <authorList>
            <person name="Scholes J."/>
        </authorList>
    </citation>
    <scope>NUCLEOTIDE SEQUENCE</scope>
</reference>